<evidence type="ECO:0000256" key="3">
    <source>
        <dbReference type="SAM" id="SignalP"/>
    </source>
</evidence>
<dbReference type="Pfam" id="PF18895">
    <property type="entry name" value="T4SS_pilin"/>
    <property type="match status" value="1"/>
</dbReference>
<protein>
    <recommendedName>
        <fullName evidence="6">DUF5671 domain-containing protein</fullName>
    </recommendedName>
</protein>
<comment type="caution">
    <text evidence="4">The sequence shown here is derived from an EMBL/GenBank/DDBJ whole genome shotgun (WGS) entry which is preliminary data.</text>
</comment>
<name>A0A1F6G785_9BACT</name>
<proteinExistence type="predicted"/>
<keyword evidence="3" id="KW-0732">Signal</keyword>
<feature type="signal peptide" evidence="3">
    <location>
        <begin position="1"/>
        <end position="25"/>
    </location>
</feature>
<gene>
    <name evidence="4" type="ORF">A2609_02385</name>
</gene>
<feature type="region of interest" description="Disordered" evidence="1">
    <location>
        <begin position="125"/>
        <end position="159"/>
    </location>
</feature>
<keyword evidence="2" id="KW-1133">Transmembrane helix</keyword>
<sequence>MKKIFRLATPLVLFASFSAPLLVFAAEVFPTGIDTKYIEGYYTSISDIINSYLVPLLIALAFATFLWGIYKYFIRDADNETEREKGKTFALYGIIGLVIIFSIWGIVSIFTSTLGLGAANAPTPPTIGRGGGSSGPSPMSGGNVGGNTDNDSSGVGGTGDAAKPDTSCDSVGAKCCPASFLNWGKHCDSDVLKCSATGFCVVDNGSAGDIWVCQEGSGSYGGDYKASDYYSANNPSKLAEYTCNSYCTDNTDGGKCVQIN</sequence>
<dbReference type="EMBL" id="MFMU01000003">
    <property type="protein sequence ID" value="OGG93967.1"/>
    <property type="molecule type" value="Genomic_DNA"/>
</dbReference>
<evidence type="ECO:0000313" key="4">
    <source>
        <dbReference type="EMBL" id="OGG93967.1"/>
    </source>
</evidence>
<evidence type="ECO:0000256" key="2">
    <source>
        <dbReference type="SAM" id="Phobius"/>
    </source>
</evidence>
<keyword evidence="2" id="KW-0472">Membrane</keyword>
<evidence type="ECO:0000313" key="5">
    <source>
        <dbReference type="Proteomes" id="UP000176867"/>
    </source>
</evidence>
<reference evidence="4 5" key="1">
    <citation type="journal article" date="2016" name="Nat. Commun.">
        <title>Thousands of microbial genomes shed light on interconnected biogeochemical processes in an aquifer system.</title>
        <authorList>
            <person name="Anantharaman K."/>
            <person name="Brown C.T."/>
            <person name="Hug L.A."/>
            <person name="Sharon I."/>
            <person name="Castelle C.J."/>
            <person name="Probst A.J."/>
            <person name="Thomas B.C."/>
            <person name="Singh A."/>
            <person name="Wilkins M.J."/>
            <person name="Karaoz U."/>
            <person name="Brodie E.L."/>
            <person name="Williams K.H."/>
            <person name="Hubbard S.S."/>
            <person name="Banfield J.F."/>
        </authorList>
    </citation>
    <scope>NUCLEOTIDE SEQUENCE [LARGE SCALE GENOMIC DNA]</scope>
</reference>
<dbReference type="Proteomes" id="UP000176867">
    <property type="component" value="Unassembled WGS sequence"/>
</dbReference>
<keyword evidence="2" id="KW-0812">Transmembrane</keyword>
<evidence type="ECO:0008006" key="6">
    <source>
        <dbReference type="Google" id="ProtNLM"/>
    </source>
</evidence>
<dbReference type="AlphaFoldDB" id="A0A1F6G785"/>
<dbReference type="STRING" id="1798533.A2609_02385"/>
<feature type="chain" id="PRO_5009524541" description="DUF5671 domain-containing protein" evidence="3">
    <location>
        <begin position="26"/>
        <end position="260"/>
    </location>
</feature>
<accession>A0A1F6G785</accession>
<organism evidence="4 5">
    <name type="scientific">Candidatus Kaiserbacteria bacterium RIFOXYD1_FULL_47_14</name>
    <dbReference type="NCBI Taxonomy" id="1798533"/>
    <lineage>
        <taxon>Bacteria</taxon>
        <taxon>Candidatus Kaiseribacteriota</taxon>
    </lineage>
</organism>
<evidence type="ECO:0000256" key="1">
    <source>
        <dbReference type="SAM" id="MobiDB-lite"/>
    </source>
</evidence>
<feature type="transmembrane region" description="Helical" evidence="2">
    <location>
        <begin position="49"/>
        <end position="69"/>
    </location>
</feature>
<dbReference type="InterPro" id="IPR043993">
    <property type="entry name" value="T4SS_pilin"/>
</dbReference>
<feature type="transmembrane region" description="Helical" evidence="2">
    <location>
        <begin position="89"/>
        <end position="110"/>
    </location>
</feature>